<keyword evidence="2" id="KW-0732">Signal</keyword>
<dbReference type="OrthoDB" id="9758365at2"/>
<dbReference type="PATRIC" id="fig|1391654.3.peg.8111"/>
<dbReference type="AlphaFoldDB" id="A0A0K1Q6K0"/>
<dbReference type="STRING" id="1391654.AKJ09_08002"/>
<evidence type="ECO:0000256" key="1">
    <source>
        <dbReference type="SAM" id="MobiDB-lite"/>
    </source>
</evidence>
<evidence type="ECO:0000256" key="2">
    <source>
        <dbReference type="SAM" id="SignalP"/>
    </source>
</evidence>
<evidence type="ECO:0008006" key="5">
    <source>
        <dbReference type="Google" id="ProtNLM"/>
    </source>
</evidence>
<accession>A0A0K1Q6K0</accession>
<dbReference type="PANTHER" id="PTHR45982:SF1">
    <property type="entry name" value="REGULATOR OF CHROMOSOME CONDENSATION"/>
    <property type="match status" value="1"/>
</dbReference>
<dbReference type="GO" id="GO:0005737">
    <property type="term" value="C:cytoplasm"/>
    <property type="evidence" value="ECO:0007669"/>
    <property type="project" value="TreeGrafter"/>
</dbReference>
<organism evidence="3 4">
    <name type="scientific">Labilithrix luteola</name>
    <dbReference type="NCBI Taxonomy" id="1391654"/>
    <lineage>
        <taxon>Bacteria</taxon>
        <taxon>Pseudomonadati</taxon>
        <taxon>Myxococcota</taxon>
        <taxon>Polyangia</taxon>
        <taxon>Polyangiales</taxon>
        <taxon>Labilitrichaceae</taxon>
        <taxon>Labilithrix</taxon>
    </lineage>
</organism>
<dbReference type="InterPro" id="IPR051553">
    <property type="entry name" value="Ran_GTPase-activating"/>
</dbReference>
<dbReference type="PROSITE" id="PS51257">
    <property type="entry name" value="PROKAR_LIPOPROTEIN"/>
    <property type="match status" value="1"/>
</dbReference>
<gene>
    <name evidence="3" type="ORF">AKJ09_08002</name>
</gene>
<proteinExistence type="predicted"/>
<dbReference type="Proteomes" id="UP000064967">
    <property type="component" value="Chromosome"/>
</dbReference>
<dbReference type="GO" id="GO:0005085">
    <property type="term" value="F:guanyl-nucleotide exchange factor activity"/>
    <property type="evidence" value="ECO:0007669"/>
    <property type="project" value="TreeGrafter"/>
</dbReference>
<name>A0A0K1Q6K0_9BACT</name>
<feature type="chain" id="PRO_5005466686" description="BNR repeat domain protein" evidence="2">
    <location>
        <begin position="30"/>
        <end position="464"/>
    </location>
</feature>
<dbReference type="InterPro" id="IPR000408">
    <property type="entry name" value="Reg_chr_condens"/>
</dbReference>
<feature type="region of interest" description="Disordered" evidence="1">
    <location>
        <begin position="38"/>
        <end position="70"/>
    </location>
</feature>
<dbReference type="Pfam" id="PF13540">
    <property type="entry name" value="RCC1_2"/>
    <property type="match status" value="3"/>
</dbReference>
<dbReference type="RefSeq" id="WP_146656002.1">
    <property type="nucleotide sequence ID" value="NZ_CP012333.1"/>
</dbReference>
<reference evidence="3 4" key="1">
    <citation type="submission" date="2015-08" db="EMBL/GenBank/DDBJ databases">
        <authorList>
            <person name="Babu N.S."/>
            <person name="Beckwith C.J."/>
            <person name="Beseler K.G."/>
            <person name="Brison A."/>
            <person name="Carone J.V."/>
            <person name="Caskin T.P."/>
            <person name="Diamond M."/>
            <person name="Durham M.E."/>
            <person name="Foxe J.M."/>
            <person name="Go M."/>
            <person name="Henderson B.A."/>
            <person name="Jones I.B."/>
            <person name="McGettigan J.A."/>
            <person name="Micheletti S.J."/>
            <person name="Nasrallah M.E."/>
            <person name="Ortiz D."/>
            <person name="Piller C.R."/>
            <person name="Privatt S.R."/>
            <person name="Schneider S.L."/>
            <person name="Sharp S."/>
            <person name="Smith T.C."/>
            <person name="Stanton J.D."/>
            <person name="Ullery H.E."/>
            <person name="Wilson R.J."/>
            <person name="Serrano M.G."/>
            <person name="Buck G."/>
            <person name="Lee V."/>
            <person name="Wang Y."/>
            <person name="Carvalho R."/>
            <person name="Voegtly L."/>
            <person name="Shi R."/>
            <person name="Duckworth R."/>
            <person name="Johnson A."/>
            <person name="Loviza R."/>
            <person name="Walstead R."/>
            <person name="Shah Z."/>
            <person name="Kiflezghi M."/>
            <person name="Wade K."/>
            <person name="Ball S.L."/>
            <person name="Bradley K.W."/>
            <person name="Asai D.J."/>
            <person name="Bowman C.A."/>
            <person name="Russell D.A."/>
            <person name="Pope W.H."/>
            <person name="Jacobs-Sera D."/>
            <person name="Hendrix R.W."/>
            <person name="Hatfull G.F."/>
        </authorList>
    </citation>
    <scope>NUCLEOTIDE SEQUENCE [LARGE SCALE GENOMIC DNA]</scope>
    <source>
        <strain evidence="3 4">DSM 27648</strain>
    </source>
</reference>
<dbReference type="Gene3D" id="2.130.10.30">
    <property type="entry name" value="Regulator of chromosome condensation 1/beta-lactamase-inhibitor protein II"/>
    <property type="match status" value="2"/>
</dbReference>
<protein>
    <recommendedName>
        <fullName evidence="5">BNR repeat domain protein</fullName>
    </recommendedName>
</protein>
<evidence type="ECO:0000313" key="4">
    <source>
        <dbReference type="Proteomes" id="UP000064967"/>
    </source>
</evidence>
<dbReference type="PROSITE" id="PS50012">
    <property type="entry name" value="RCC1_3"/>
    <property type="match status" value="1"/>
</dbReference>
<sequence>MHYTRRLLELRWSSALVLGACVTAGFFGASCSSADSEAPHVDGSDAASDVSPTPDAAAEPTPVVDAATPFDGGPLPVQCATDPCATALTTTRGRVDDRGSPDDDRGEGFCVLLRDGTVACWGAGGAGQLGRGDEATADSATAARVPGVKDIVSLDHTCAVDKNGAVFCWGTGPFLRDPVTAVTTEPSPVKLDIPAARKVAVGLVTGCALVDDGVVCWGWNQYGQIAPFESERSSAVLAPQAAAIPPGAPIDDLLVGNATFVVRADKTVVSWGANPPLARVSSLYPDPYPQPSALGSVTAIDVAEDNACAAVGGVGYCWGTATLRNYEPSIQGERPSLARALPAPVVTPEPVVRISTTRTSINWGVYPPAIQPDRRCAIGASGAVYCWGYNGSGQAGDGTKEHAYEAVRVVGLPGPAAQVKTLPGATCALLTSGKVYCWGTNFSGQLGNGRSKVPSVTPQEVVLP</sequence>
<dbReference type="KEGG" id="llu:AKJ09_08002"/>
<dbReference type="PANTHER" id="PTHR45982">
    <property type="entry name" value="REGULATOR OF CHROMOSOME CONDENSATION"/>
    <property type="match status" value="1"/>
</dbReference>
<feature type="signal peptide" evidence="2">
    <location>
        <begin position="1"/>
        <end position="29"/>
    </location>
</feature>
<dbReference type="SUPFAM" id="SSF50985">
    <property type="entry name" value="RCC1/BLIP-II"/>
    <property type="match status" value="1"/>
</dbReference>
<dbReference type="InterPro" id="IPR009091">
    <property type="entry name" value="RCC1/BLIP-II"/>
</dbReference>
<dbReference type="EMBL" id="CP012333">
    <property type="protein sequence ID" value="AKV01339.1"/>
    <property type="molecule type" value="Genomic_DNA"/>
</dbReference>
<keyword evidence="4" id="KW-1185">Reference proteome</keyword>
<evidence type="ECO:0000313" key="3">
    <source>
        <dbReference type="EMBL" id="AKV01339.1"/>
    </source>
</evidence>